<evidence type="ECO:0000313" key="2">
    <source>
        <dbReference type="EMBL" id="CAG6619630.1"/>
    </source>
</evidence>
<dbReference type="EMBL" id="HBUF01045871">
    <property type="protein sequence ID" value="CAG6619630.1"/>
    <property type="molecule type" value="Transcribed_RNA"/>
</dbReference>
<organism evidence="2">
    <name type="scientific">Cacopsylla melanoneura</name>
    <dbReference type="NCBI Taxonomy" id="428564"/>
    <lineage>
        <taxon>Eukaryota</taxon>
        <taxon>Metazoa</taxon>
        <taxon>Ecdysozoa</taxon>
        <taxon>Arthropoda</taxon>
        <taxon>Hexapoda</taxon>
        <taxon>Insecta</taxon>
        <taxon>Pterygota</taxon>
        <taxon>Neoptera</taxon>
        <taxon>Paraneoptera</taxon>
        <taxon>Hemiptera</taxon>
        <taxon>Sternorrhyncha</taxon>
        <taxon>Psylloidea</taxon>
        <taxon>Psyllidae</taxon>
        <taxon>Psyllinae</taxon>
        <taxon>Cacopsylla</taxon>
    </lineage>
</organism>
<name>A0A8D8PZE9_9HEMI</name>
<sequence length="246" mass="28524">MFDGLREKVHSVQENFSSSFRILNVSDGSFVKKGDVKNIHAGGDMLHRCLTQWNEMHTLSEENAQKAQHADEKISKICHHTNSQLSQIMKLYFSLNVLPKLVDKTKDVINQTKNLEALFNDIENSLTYLEEIIQIQKVQETQLDRRFKLALHKENRLKQLESLRGSLERNYNEDVKMIEERKAIQAKERQKTFEEAFKQDLEVYKQSGNLNMIDTNKAGHENIVSSLEDIELDVDDSDLNKMLTGM</sequence>
<proteinExistence type="inferred from homology"/>
<accession>A0A8D8PZE9</accession>
<dbReference type="EMBL" id="HBUF01558618">
    <property type="protein sequence ID" value="CAG6761203.1"/>
    <property type="molecule type" value="Transcribed_RNA"/>
</dbReference>
<dbReference type="EMBL" id="HBUF01390938">
    <property type="protein sequence ID" value="CAG6733815.1"/>
    <property type="molecule type" value="Transcribed_RNA"/>
</dbReference>
<dbReference type="EMBL" id="HBUF01045870">
    <property type="protein sequence ID" value="CAG6619629.1"/>
    <property type="molecule type" value="Transcribed_RNA"/>
</dbReference>
<reference evidence="2" key="1">
    <citation type="submission" date="2021-05" db="EMBL/GenBank/DDBJ databases">
        <authorList>
            <person name="Alioto T."/>
            <person name="Alioto T."/>
            <person name="Gomez Garrido J."/>
        </authorList>
    </citation>
    <scope>NUCLEOTIDE SEQUENCE</scope>
</reference>
<dbReference type="EMBL" id="HBUF01558619">
    <property type="protein sequence ID" value="CAG6761204.1"/>
    <property type="molecule type" value="Transcribed_RNA"/>
</dbReference>
<dbReference type="InterPro" id="IPR007531">
    <property type="entry name" value="Dysbindin"/>
</dbReference>
<dbReference type="PANTHER" id="PTHR16294">
    <property type="entry name" value="DYSTROBREVIN BINDING PROTEIN 1 DYSBINDIN"/>
    <property type="match status" value="1"/>
</dbReference>
<protein>
    <submittedName>
        <fullName evidence="2">Dysbindin-A</fullName>
    </submittedName>
</protein>
<dbReference type="EMBL" id="HBUF01210398">
    <property type="protein sequence ID" value="CAG6665388.1"/>
    <property type="molecule type" value="Transcribed_RNA"/>
</dbReference>
<comment type="similarity">
    <text evidence="1">Belongs to the dysbindin family.</text>
</comment>
<dbReference type="AlphaFoldDB" id="A0A8D8PZE9"/>
<dbReference type="PANTHER" id="PTHR16294:SF6">
    <property type="entry name" value="DYNAMIN N-TERMINAL DOMAIN-CONTAINING PROTEIN"/>
    <property type="match status" value="1"/>
</dbReference>
<dbReference type="GO" id="GO:0005737">
    <property type="term" value="C:cytoplasm"/>
    <property type="evidence" value="ECO:0007669"/>
    <property type="project" value="InterPro"/>
</dbReference>
<evidence type="ECO:0000256" key="1">
    <source>
        <dbReference type="ARBA" id="ARBA00008686"/>
    </source>
</evidence>